<evidence type="ECO:0000256" key="2">
    <source>
        <dbReference type="ARBA" id="ARBA00009562"/>
    </source>
</evidence>
<dbReference type="GO" id="GO:0000162">
    <property type="term" value="P:L-tryptophan biosynthetic process"/>
    <property type="evidence" value="ECO:0007669"/>
    <property type="project" value="UniProtKB-UniPathway"/>
</dbReference>
<dbReference type="PANTHER" id="PTHR11236:SF9">
    <property type="entry name" value="ANTHRANILATE SYNTHASE COMPONENT 1"/>
    <property type="match status" value="1"/>
</dbReference>
<evidence type="ECO:0000313" key="9">
    <source>
        <dbReference type="Proteomes" id="UP000192315"/>
    </source>
</evidence>
<evidence type="ECO:0000256" key="5">
    <source>
        <dbReference type="ARBA" id="ARBA00023141"/>
    </source>
</evidence>
<accession>A0A8G2FWH6</accession>
<keyword evidence="4" id="KW-0822">Tryptophan biosynthesis</keyword>
<comment type="similarity">
    <text evidence="2">Belongs to the anthranilate synthase component I family.</text>
</comment>
<evidence type="ECO:0000256" key="3">
    <source>
        <dbReference type="ARBA" id="ARBA00012266"/>
    </source>
</evidence>
<dbReference type="InterPro" id="IPR005801">
    <property type="entry name" value="ADC_synthase"/>
</dbReference>
<comment type="pathway">
    <text evidence="1">Amino-acid biosynthesis; L-tryptophan biosynthesis; L-tryptophan from chorismate: step 1/5.</text>
</comment>
<comment type="caution">
    <text evidence="8">The sequence shown here is derived from an EMBL/GenBank/DDBJ whole genome shotgun (WGS) entry which is preliminary data.</text>
</comment>
<dbReference type="InterPro" id="IPR015890">
    <property type="entry name" value="Chorismate_C"/>
</dbReference>
<gene>
    <name evidence="8" type="ORF">SAMN02745355_0654</name>
</gene>
<reference evidence="8 9" key="1">
    <citation type="submission" date="2017-04" db="EMBL/GenBank/DDBJ databases">
        <authorList>
            <person name="Varghese N."/>
            <person name="Submissions S."/>
        </authorList>
    </citation>
    <scope>NUCLEOTIDE SEQUENCE [LARGE SCALE GENOMIC DNA]</scope>
    <source>
        <strain evidence="8 9">DSM 9789</strain>
    </source>
</reference>
<dbReference type="UniPathway" id="UPA00035">
    <property type="reaction ID" value="UER00040"/>
</dbReference>
<dbReference type="GO" id="GO:0004049">
    <property type="term" value="F:anthranilate synthase activity"/>
    <property type="evidence" value="ECO:0007669"/>
    <property type="project" value="UniProtKB-EC"/>
</dbReference>
<organism evidence="8 9">
    <name type="scientific">Picrophilus torridus (strain ATCC 700027 / DSM 9790 / JCM 10055 / NBRC 100828 / KAW 2/3)</name>
    <dbReference type="NCBI Taxonomy" id="1122961"/>
    <lineage>
        <taxon>Archaea</taxon>
        <taxon>Methanobacteriati</taxon>
        <taxon>Thermoplasmatota</taxon>
        <taxon>Thermoplasmata</taxon>
        <taxon>Thermoplasmatales</taxon>
        <taxon>Picrophilaceae</taxon>
        <taxon>Picrophilus</taxon>
    </lineage>
</organism>
<name>A0A8G2FWH6_PICTO</name>
<evidence type="ECO:0000256" key="6">
    <source>
        <dbReference type="ARBA" id="ARBA00047683"/>
    </source>
</evidence>
<evidence type="ECO:0000259" key="7">
    <source>
        <dbReference type="Pfam" id="PF00425"/>
    </source>
</evidence>
<dbReference type="Gene3D" id="3.60.120.10">
    <property type="entry name" value="Anthranilate synthase"/>
    <property type="match status" value="1"/>
</dbReference>
<dbReference type="EMBL" id="FWYE01000001">
    <property type="protein sequence ID" value="SMD30758.1"/>
    <property type="molecule type" value="Genomic_DNA"/>
</dbReference>
<dbReference type="PANTHER" id="PTHR11236">
    <property type="entry name" value="AMINOBENZOATE/ANTHRANILATE SYNTHASE"/>
    <property type="match status" value="1"/>
</dbReference>
<dbReference type="Pfam" id="PF00425">
    <property type="entry name" value="Chorismate_bind"/>
    <property type="match status" value="1"/>
</dbReference>
<evidence type="ECO:0000256" key="1">
    <source>
        <dbReference type="ARBA" id="ARBA00004873"/>
    </source>
</evidence>
<dbReference type="EC" id="4.1.3.27" evidence="3"/>
<dbReference type="SUPFAM" id="SSF56322">
    <property type="entry name" value="ADC synthase"/>
    <property type="match status" value="1"/>
</dbReference>
<dbReference type="NCBIfam" id="NF005009">
    <property type="entry name" value="PRK06404.1"/>
    <property type="match status" value="1"/>
</dbReference>
<dbReference type="Proteomes" id="UP000192315">
    <property type="component" value="Unassembled WGS sequence"/>
</dbReference>
<sequence>MIYNNIEKFEDKNFAYFCKFNGNTGQERLFVSDDYNTLYKDSEGFLESEVYDLINKNEFIPACATYSLANYFNNIYEKEKYPYFYYMIPERSYKSNIERKSFKTVSLKSNYNDISISLKIKELIERIRAGELLQVVISREFYLKNIDFKRLLSSFINNDSSLYVYYYKFGDTRIIGSSPENVFTINNNIINVRPIAGTRRRGSDEYDDKILENELLNNEKEKLEHRMLLDLARNDLGRICEPGTVNVDYSMKIEKFLTVQHMVSSVTGKTNASLRDIFASVFPAGTVSGAPKKRAMELINKYEDNIRKEYAGAIGIISKDYTDMALVIRTIFSHDNVVTARAGAGIVKDSIPEDEVNEMFSKAMTVMGDYYEESVDNR</sequence>
<dbReference type="PRINTS" id="PR00095">
    <property type="entry name" value="ANTSNTHASEI"/>
</dbReference>
<feature type="domain" description="Chorismate-utilising enzyme C-terminal" evidence="7">
    <location>
        <begin position="119"/>
        <end position="362"/>
    </location>
</feature>
<dbReference type="AlphaFoldDB" id="A0A8G2FWH6"/>
<keyword evidence="9" id="KW-1185">Reference proteome</keyword>
<evidence type="ECO:0000313" key="8">
    <source>
        <dbReference type="EMBL" id="SMD30758.1"/>
    </source>
</evidence>
<dbReference type="RefSeq" id="WP_084272620.1">
    <property type="nucleotide sequence ID" value="NZ_FWYE01000001.1"/>
</dbReference>
<keyword evidence="4" id="KW-0028">Amino-acid biosynthesis</keyword>
<dbReference type="InterPro" id="IPR019999">
    <property type="entry name" value="Anth_synth_I-like"/>
</dbReference>
<evidence type="ECO:0000256" key="4">
    <source>
        <dbReference type="ARBA" id="ARBA00022822"/>
    </source>
</evidence>
<comment type="catalytic activity">
    <reaction evidence="6">
        <text>chorismate + L-glutamine = anthranilate + pyruvate + L-glutamate + H(+)</text>
        <dbReference type="Rhea" id="RHEA:21732"/>
        <dbReference type="ChEBI" id="CHEBI:15361"/>
        <dbReference type="ChEBI" id="CHEBI:15378"/>
        <dbReference type="ChEBI" id="CHEBI:16567"/>
        <dbReference type="ChEBI" id="CHEBI:29748"/>
        <dbReference type="ChEBI" id="CHEBI:29985"/>
        <dbReference type="ChEBI" id="CHEBI:58359"/>
        <dbReference type="EC" id="4.1.3.27"/>
    </reaction>
</comment>
<protein>
    <recommendedName>
        <fullName evidence="3">anthranilate synthase</fullName>
        <ecNumber evidence="3">4.1.3.27</ecNumber>
    </recommendedName>
</protein>
<proteinExistence type="inferred from homology"/>
<keyword evidence="5" id="KW-0057">Aromatic amino acid biosynthesis</keyword>